<protein>
    <submittedName>
        <fullName evidence="4">Enoyl-CoA hydratase</fullName>
    </submittedName>
</protein>
<evidence type="ECO:0000313" key="5">
    <source>
        <dbReference type="Proteomes" id="UP000256845"/>
    </source>
</evidence>
<keyword evidence="5" id="KW-1185">Reference proteome</keyword>
<accession>A0A3D9HV09</accession>
<dbReference type="PANTHER" id="PTHR11941">
    <property type="entry name" value="ENOYL-COA HYDRATASE-RELATED"/>
    <property type="match status" value="1"/>
</dbReference>
<dbReference type="Gene3D" id="1.10.12.10">
    <property type="entry name" value="Lyase 2-enoyl-coa Hydratase, Chain A, domain 2"/>
    <property type="match status" value="1"/>
</dbReference>
<dbReference type="GO" id="GO:0006635">
    <property type="term" value="P:fatty acid beta-oxidation"/>
    <property type="evidence" value="ECO:0007669"/>
    <property type="project" value="TreeGrafter"/>
</dbReference>
<dbReference type="Pfam" id="PF00378">
    <property type="entry name" value="ECH_1"/>
    <property type="match status" value="1"/>
</dbReference>
<dbReference type="PANTHER" id="PTHR11941:SF54">
    <property type="entry name" value="ENOYL-COA HYDRATASE, MITOCHONDRIAL"/>
    <property type="match status" value="1"/>
</dbReference>
<sequence>MSDKSSGYRDIQISYTADHVLEITLHRPEARNALNTNLLAELSRAFTDAQADPDIRCVILTGGDKVFAAGADIKELAAHDATTIRDDVRPTYWAVIREFTKPMIAAVNGYCLGGGNELAMHADVIIAGENALFGQPEINLGIIPGAGGTQRLLHAVGKSKAMEMVLGGTMIKAAEAREVGLVSTITPPETCLETARELASRIAAKSPLATMAAKKAVLQAYERPMQEALLFERELFAALFDTEDMKEGVHAFMEKRQPTFKGL</sequence>
<evidence type="ECO:0000256" key="1">
    <source>
        <dbReference type="ARBA" id="ARBA00005254"/>
    </source>
</evidence>
<evidence type="ECO:0000256" key="2">
    <source>
        <dbReference type="ARBA" id="ARBA00023239"/>
    </source>
</evidence>
<comment type="similarity">
    <text evidence="1 3">Belongs to the enoyl-CoA hydratase/isomerase family.</text>
</comment>
<comment type="caution">
    <text evidence="4">The sequence shown here is derived from an EMBL/GenBank/DDBJ whole genome shotgun (WGS) entry which is preliminary data.</text>
</comment>
<dbReference type="RefSeq" id="WP_115934507.1">
    <property type="nucleotide sequence ID" value="NZ_QRDW01000001.1"/>
</dbReference>
<dbReference type="InterPro" id="IPR018376">
    <property type="entry name" value="Enoyl-CoA_hyd/isom_CS"/>
</dbReference>
<dbReference type="AlphaFoldDB" id="A0A3D9HV09"/>
<organism evidence="4 5">
    <name type="scientific">Aestuariispira insulae</name>
    <dbReference type="NCBI Taxonomy" id="1461337"/>
    <lineage>
        <taxon>Bacteria</taxon>
        <taxon>Pseudomonadati</taxon>
        <taxon>Pseudomonadota</taxon>
        <taxon>Alphaproteobacteria</taxon>
        <taxon>Rhodospirillales</taxon>
        <taxon>Kiloniellaceae</taxon>
        <taxon>Aestuariispira</taxon>
    </lineage>
</organism>
<proteinExistence type="inferred from homology"/>
<evidence type="ECO:0000256" key="3">
    <source>
        <dbReference type="RuleBase" id="RU003707"/>
    </source>
</evidence>
<dbReference type="InterPro" id="IPR014748">
    <property type="entry name" value="Enoyl-CoA_hydra_C"/>
</dbReference>
<gene>
    <name evidence="4" type="ORF">DFP90_101141</name>
</gene>
<dbReference type="GO" id="GO:0016836">
    <property type="term" value="F:hydro-lyase activity"/>
    <property type="evidence" value="ECO:0007669"/>
    <property type="project" value="UniProtKB-ARBA"/>
</dbReference>
<dbReference type="CDD" id="cd06558">
    <property type="entry name" value="crotonase-like"/>
    <property type="match status" value="1"/>
</dbReference>
<name>A0A3D9HV09_9PROT</name>
<dbReference type="PROSITE" id="PS00166">
    <property type="entry name" value="ENOYL_COA_HYDRATASE"/>
    <property type="match status" value="1"/>
</dbReference>
<evidence type="ECO:0000313" key="4">
    <source>
        <dbReference type="EMBL" id="RED53354.1"/>
    </source>
</evidence>
<dbReference type="InterPro" id="IPR029045">
    <property type="entry name" value="ClpP/crotonase-like_dom_sf"/>
</dbReference>
<reference evidence="4 5" key="1">
    <citation type="submission" date="2018-07" db="EMBL/GenBank/DDBJ databases">
        <title>Genomic Encyclopedia of Type Strains, Phase III (KMG-III): the genomes of soil and plant-associated and newly described type strains.</title>
        <authorList>
            <person name="Whitman W."/>
        </authorList>
    </citation>
    <scope>NUCLEOTIDE SEQUENCE [LARGE SCALE GENOMIC DNA]</scope>
    <source>
        <strain evidence="4 5">CECT 8488</strain>
    </source>
</reference>
<dbReference type="SUPFAM" id="SSF52096">
    <property type="entry name" value="ClpP/crotonase"/>
    <property type="match status" value="1"/>
</dbReference>
<dbReference type="Proteomes" id="UP000256845">
    <property type="component" value="Unassembled WGS sequence"/>
</dbReference>
<dbReference type="Gene3D" id="3.90.226.10">
    <property type="entry name" value="2-enoyl-CoA Hydratase, Chain A, domain 1"/>
    <property type="match status" value="1"/>
</dbReference>
<keyword evidence="2" id="KW-0456">Lyase</keyword>
<dbReference type="FunFam" id="1.10.12.10:FF:000001">
    <property type="entry name" value="Probable enoyl-CoA hydratase, mitochondrial"/>
    <property type="match status" value="1"/>
</dbReference>
<dbReference type="OrthoDB" id="9795613at2"/>
<dbReference type="EMBL" id="QRDW01000001">
    <property type="protein sequence ID" value="RED53354.1"/>
    <property type="molecule type" value="Genomic_DNA"/>
</dbReference>
<dbReference type="InterPro" id="IPR001753">
    <property type="entry name" value="Enoyl-CoA_hydra/iso"/>
</dbReference>
<dbReference type="FunFam" id="3.90.226.10:FF:000009">
    <property type="entry name" value="Carnitinyl-CoA dehydratase"/>
    <property type="match status" value="1"/>
</dbReference>